<dbReference type="RefSeq" id="WP_163250590.1">
    <property type="nucleotide sequence ID" value="NZ_JAAIUV010000004.1"/>
</dbReference>
<organism evidence="1 2">
    <name type="scientific">Neobacillus thermocopriae</name>
    <dbReference type="NCBI Taxonomy" id="1215031"/>
    <lineage>
        <taxon>Bacteria</taxon>
        <taxon>Bacillati</taxon>
        <taxon>Bacillota</taxon>
        <taxon>Bacilli</taxon>
        <taxon>Bacillales</taxon>
        <taxon>Bacillaceae</taxon>
        <taxon>Neobacillus</taxon>
    </lineage>
</organism>
<dbReference type="Pfam" id="PF03885">
    <property type="entry name" value="DUF327"/>
    <property type="match status" value="1"/>
</dbReference>
<dbReference type="Gene3D" id="1.20.120.490">
    <property type="entry name" value="Hypothetical protein TM1646-like domain"/>
    <property type="match status" value="1"/>
</dbReference>
<sequence>MKIQEMSRINMGDLRFNSSDRFSTNAASFQKIMHTYTKELTQDHLQQLLGEIDQQGHILSEKPTFQELRKYKELVKRFMDEVTKNGMGLYQTETWDFYGGNKTLKTIQVLDRKLLELTNHVLNQQKDGLTILEKIGEIKGLLINLYT</sequence>
<dbReference type="AlphaFoldDB" id="A0A6B3TP70"/>
<gene>
    <name evidence="1" type="ORF">G4Z05_04095</name>
</gene>
<keyword evidence="2" id="KW-1185">Reference proteome</keyword>
<dbReference type="Proteomes" id="UP000481621">
    <property type="component" value="Unassembled WGS sequence"/>
</dbReference>
<name>A0A6B3TP70_9BACI</name>
<evidence type="ECO:0000313" key="2">
    <source>
        <dbReference type="Proteomes" id="UP000481621"/>
    </source>
</evidence>
<dbReference type="SUPFAM" id="SSF158397">
    <property type="entry name" value="TM1646-like"/>
    <property type="match status" value="1"/>
</dbReference>
<dbReference type="EMBL" id="JAAIUV010000004">
    <property type="protein sequence ID" value="NEX78070.1"/>
    <property type="molecule type" value="Genomic_DNA"/>
</dbReference>
<accession>A0A6B3TP70</accession>
<comment type="caution">
    <text evidence="1">The sequence shown here is derived from an EMBL/GenBank/DDBJ whole genome shotgun (WGS) entry which is preliminary data.</text>
</comment>
<protein>
    <submittedName>
        <fullName evidence="1">YaaR family protein</fullName>
    </submittedName>
</protein>
<reference evidence="1" key="1">
    <citation type="submission" date="2020-02" db="EMBL/GenBank/DDBJ databases">
        <title>Bacillus sedimentmangrovi sp. nov., isolated from sediment of the mangrove ecosystem.</title>
        <authorList>
            <person name="Liu G."/>
        </authorList>
    </citation>
    <scope>NUCLEOTIDE SEQUENCE [LARGE SCALE GENOMIC DNA]</scope>
    <source>
        <strain evidence="1">SgZ-7</strain>
    </source>
</reference>
<dbReference type="InterPro" id="IPR024042">
    <property type="entry name" value="TM1646-like_dom_sf"/>
</dbReference>
<dbReference type="InterPro" id="IPR005585">
    <property type="entry name" value="DUF327"/>
</dbReference>
<proteinExistence type="predicted"/>
<evidence type="ECO:0000313" key="1">
    <source>
        <dbReference type="EMBL" id="NEX78070.1"/>
    </source>
</evidence>